<keyword evidence="3" id="KW-1185">Reference proteome</keyword>
<evidence type="ECO:0000256" key="1">
    <source>
        <dbReference type="SAM" id="Phobius"/>
    </source>
</evidence>
<proteinExistence type="predicted"/>
<dbReference type="KEGG" id="spal:FM071_06465"/>
<keyword evidence="1" id="KW-0812">Transmembrane</keyword>
<organism evidence="2 3">
    <name type="scientific">Sulfurimonas paralvinellae</name>
    <dbReference type="NCBI Taxonomy" id="317658"/>
    <lineage>
        <taxon>Bacteria</taxon>
        <taxon>Pseudomonadati</taxon>
        <taxon>Campylobacterota</taxon>
        <taxon>Epsilonproteobacteria</taxon>
        <taxon>Campylobacterales</taxon>
        <taxon>Sulfurimonadaceae</taxon>
        <taxon>Sulfurimonas</taxon>
    </lineage>
</organism>
<keyword evidence="1" id="KW-1133">Transmembrane helix</keyword>
<dbReference type="Proteomes" id="UP000593580">
    <property type="component" value="Chromosome"/>
</dbReference>
<evidence type="ECO:0000313" key="3">
    <source>
        <dbReference type="Proteomes" id="UP000593580"/>
    </source>
</evidence>
<dbReference type="RefSeq" id="WP_193109986.1">
    <property type="nucleotide sequence ID" value="NZ_CP041406.1"/>
</dbReference>
<evidence type="ECO:0008006" key="4">
    <source>
        <dbReference type="Google" id="ProtNLM"/>
    </source>
</evidence>
<name>A0A7M1BB06_9BACT</name>
<feature type="transmembrane region" description="Helical" evidence="1">
    <location>
        <begin position="38"/>
        <end position="55"/>
    </location>
</feature>
<protein>
    <recommendedName>
        <fullName evidence="4">Tetratricopeptide repeat-like domain-containing protein</fullName>
    </recommendedName>
</protein>
<gene>
    <name evidence="2" type="ORF">FM071_06465</name>
</gene>
<dbReference type="AlphaFoldDB" id="A0A7M1BB06"/>
<sequence length="198" mass="21970">MSLKENIEMVKDELNSEEKFFEKAVITERFVKKYKKPLIGAVVAIVVIVVANLGYQASEQNRIESANETLAQLQKNPADKLALAQLETLSPALHDVWVYSQAVSQKNTDELEKLKNSKALIVNDVSSYEAAELKEDVASLENYSEQQKAIYKDLATVMSAVLLMQEGKIDEAHDKLEMIGANSPLAQVASALMHYGVK</sequence>
<dbReference type="EMBL" id="CP041406">
    <property type="protein sequence ID" value="QOP45952.1"/>
    <property type="molecule type" value="Genomic_DNA"/>
</dbReference>
<evidence type="ECO:0000313" key="2">
    <source>
        <dbReference type="EMBL" id="QOP45952.1"/>
    </source>
</evidence>
<reference evidence="2 3" key="1">
    <citation type="submission" date="2019-07" db="EMBL/GenBank/DDBJ databases">
        <title>Sulfurimonas paralvinellae sp. nov., a novel mesophilic, hydrogen- and sulfur-oxidizing chemolithoautotroph within the Epsilonproteo- bacteria isolated from a deep-sea hydrothermal vent polychaete nest, reclassification of Thiomicrospira denitrificans as Sulfurimonas denitrificans comb. nov. and emended description of the genus Sulfurimonas.</title>
        <authorList>
            <person name="Wang S."/>
            <person name="Jiang L."/>
            <person name="Shao Z."/>
        </authorList>
    </citation>
    <scope>NUCLEOTIDE SEQUENCE [LARGE SCALE GENOMIC DNA]</scope>
    <source>
        <strain evidence="2 3">GO25</strain>
    </source>
</reference>
<keyword evidence="1" id="KW-0472">Membrane</keyword>
<accession>A0A7M1BB06</accession>